<dbReference type="EMBL" id="JAMZIH010008247">
    <property type="protein sequence ID" value="KAJ1672523.1"/>
    <property type="molecule type" value="Genomic_DNA"/>
</dbReference>
<gene>
    <name evidence="1" type="primary">ALA1_2</name>
    <name evidence="1" type="ORF">EV182_007014</name>
</gene>
<name>A0ACC1H819_9FUNG</name>
<proteinExistence type="predicted"/>
<evidence type="ECO:0000313" key="1">
    <source>
        <dbReference type="EMBL" id="KAJ1672523.1"/>
    </source>
</evidence>
<accession>A0ACC1H819</accession>
<feature type="non-terminal residue" evidence="1">
    <location>
        <position position="1"/>
    </location>
</feature>
<keyword evidence="2" id="KW-1185">Reference proteome</keyword>
<dbReference type="Proteomes" id="UP001145114">
    <property type="component" value="Unassembled WGS sequence"/>
</dbReference>
<evidence type="ECO:0000313" key="2">
    <source>
        <dbReference type="Proteomes" id="UP001145114"/>
    </source>
</evidence>
<organism evidence="1 2">
    <name type="scientific">Spiromyces aspiralis</name>
    <dbReference type="NCBI Taxonomy" id="68401"/>
    <lineage>
        <taxon>Eukaryota</taxon>
        <taxon>Fungi</taxon>
        <taxon>Fungi incertae sedis</taxon>
        <taxon>Zoopagomycota</taxon>
        <taxon>Kickxellomycotina</taxon>
        <taxon>Kickxellomycetes</taxon>
        <taxon>Kickxellales</taxon>
        <taxon>Kickxellaceae</taxon>
        <taxon>Spiromyces</taxon>
    </lineage>
</organism>
<comment type="caution">
    <text evidence="1">The sequence shown here is derived from an EMBL/GenBank/DDBJ whole genome shotgun (WGS) entry which is preliminary data.</text>
</comment>
<reference evidence="1" key="1">
    <citation type="submission" date="2022-06" db="EMBL/GenBank/DDBJ databases">
        <title>Phylogenomic reconstructions and comparative analyses of Kickxellomycotina fungi.</title>
        <authorList>
            <person name="Reynolds N.K."/>
            <person name="Stajich J.E."/>
            <person name="Barry K."/>
            <person name="Grigoriev I.V."/>
            <person name="Crous P."/>
            <person name="Smith M.E."/>
        </authorList>
    </citation>
    <scope>NUCLEOTIDE SEQUENCE</scope>
    <source>
        <strain evidence="1">RSA 2271</strain>
    </source>
</reference>
<protein>
    <submittedName>
        <fullName evidence="1">Alanine--tRNA ligase</fullName>
        <ecNumber evidence="1">6.1.1.7</ecNumber>
    </submittedName>
</protein>
<keyword evidence="1" id="KW-0436">Ligase</keyword>
<dbReference type="EC" id="6.1.1.7" evidence="1"/>
<sequence>QLDRIEQITNENIKQNLTVYAKEVPLNEARKVPGLRAVFGEVYPDPVRVVSIGADIDEIMKTIDNEKWARYSVEFCGGTHVPKTGEIKLFSILEEGSIAKGIRRIIAVTGEEAHKAHLLAQSFEAELDKLETMSGPELEAALRKTGAELDTLVVSAYTKHIFRQRFNAIRSKFFEADKVAKAAKAKAAIDKLKERIESDSDTKYLVQEIDVDGNSKAMSNVATYLKSLNGDQAKAVLFVSIDRANGRVAHQSVVPKPLVDQGLDAKAWATEVSKIVGGKCGGKKEFAQGSGTNVDKVDEALKIAEEFAKLKLSL</sequence>